<accession>A0A1X4NKU0</accession>
<dbReference type="Gene3D" id="3.50.50.60">
    <property type="entry name" value="FAD/NAD(P)-binding domain"/>
    <property type="match status" value="1"/>
</dbReference>
<dbReference type="RefSeq" id="WP_085636955.1">
    <property type="nucleotide sequence ID" value="NZ_JFKC01000008.1"/>
</dbReference>
<dbReference type="GO" id="GO:0005737">
    <property type="term" value="C:cytoplasm"/>
    <property type="evidence" value="ECO:0007669"/>
    <property type="project" value="TreeGrafter"/>
</dbReference>
<dbReference type="OrthoDB" id="7421214at2"/>
<dbReference type="Pfam" id="PF01266">
    <property type="entry name" value="DAO"/>
    <property type="match status" value="1"/>
</dbReference>
<dbReference type="Gene3D" id="3.30.9.10">
    <property type="entry name" value="D-Amino Acid Oxidase, subunit A, domain 2"/>
    <property type="match status" value="1"/>
</dbReference>
<dbReference type="SUPFAM" id="SSF51905">
    <property type="entry name" value="FAD/NAD(P)-binding domain"/>
    <property type="match status" value="1"/>
</dbReference>
<dbReference type="EMBL" id="JFKC01000008">
    <property type="protein sequence ID" value="OSQ50864.1"/>
    <property type="molecule type" value="Genomic_DNA"/>
</dbReference>
<reference evidence="3 4" key="1">
    <citation type="submission" date="2014-03" db="EMBL/GenBank/DDBJ databases">
        <title>The draft genome sequence of Marivita geojedonensis KCTC 23882.</title>
        <authorList>
            <person name="Lai Q."/>
            <person name="Shao Z."/>
        </authorList>
    </citation>
    <scope>NUCLEOTIDE SEQUENCE [LARGE SCALE GENOMIC DNA]</scope>
    <source>
        <strain evidence="3 4">DPG-138</strain>
    </source>
</reference>
<feature type="domain" description="FAD dependent oxidoreductase" evidence="2">
    <location>
        <begin position="6"/>
        <end position="341"/>
    </location>
</feature>
<name>A0A1X4NKU0_9RHOB</name>
<dbReference type="InterPro" id="IPR036188">
    <property type="entry name" value="FAD/NAD-bd_sf"/>
</dbReference>
<evidence type="ECO:0000313" key="4">
    <source>
        <dbReference type="Proteomes" id="UP000193926"/>
    </source>
</evidence>
<comment type="caution">
    <text evidence="3">The sequence shown here is derived from an EMBL/GenBank/DDBJ whole genome shotgun (WGS) entry which is preliminary data.</text>
</comment>
<gene>
    <name evidence="3" type="ORF">MGEO_10500</name>
</gene>
<evidence type="ECO:0000256" key="1">
    <source>
        <dbReference type="ARBA" id="ARBA00023002"/>
    </source>
</evidence>
<dbReference type="InterPro" id="IPR006076">
    <property type="entry name" value="FAD-dep_OxRdtase"/>
</dbReference>
<protein>
    <submittedName>
        <fullName evidence="3">Glycerol-3-phosphate dehydrogenase</fullName>
    </submittedName>
</protein>
<keyword evidence="4" id="KW-1185">Reference proteome</keyword>
<dbReference type="STRING" id="1123756.MGEO_10500"/>
<organism evidence="3 4">
    <name type="scientific">Marivita geojedonensis</name>
    <dbReference type="NCBI Taxonomy" id="1123756"/>
    <lineage>
        <taxon>Bacteria</taxon>
        <taxon>Pseudomonadati</taxon>
        <taxon>Pseudomonadota</taxon>
        <taxon>Alphaproteobacteria</taxon>
        <taxon>Rhodobacterales</taxon>
        <taxon>Roseobacteraceae</taxon>
        <taxon>Marivita</taxon>
    </lineage>
</organism>
<dbReference type="PANTHER" id="PTHR13847">
    <property type="entry name" value="SARCOSINE DEHYDROGENASE-RELATED"/>
    <property type="match status" value="1"/>
</dbReference>
<dbReference type="PANTHER" id="PTHR13847:SF287">
    <property type="entry name" value="FAD-DEPENDENT OXIDOREDUCTASE DOMAIN-CONTAINING PROTEIN 1"/>
    <property type="match status" value="1"/>
</dbReference>
<dbReference type="Proteomes" id="UP000193926">
    <property type="component" value="Unassembled WGS sequence"/>
</dbReference>
<dbReference type="GO" id="GO:0016491">
    <property type="term" value="F:oxidoreductase activity"/>
    <property type="evidence" value="ECO:0007669"/>
    <property type="project" value="UniProtKB-KW"/>
</dbReference>
<keyword evidence="1" id="KW-0560">Oxidoreductase</keyword>
<evidence type="ECO:0000313" key="3">
    <source>
        <dbReference type="EMBL" id="OSQ50864.1"/>
    </source>
</evidence>
<dbReference type="AlphaFoldDB" id="A0A1X4NKU0"/>
<proteinExistence type="predicted"/>
<evidence type="ECO:0000259" key="2">
    <source>
        <dbReference type="Pfam" id="PF01266"/>
    </source>
</evidence>
<sequence length="365" mass="39259">MRETRDIVVIGGGIAGLSAAAALSDQASVTVLEQEKQLAYHSTGRSAAVFILNYGNAMLRTLNAMSLPALNGGVSGESVLAPRGEMLVAGEAELPALEAYLDGSDGLVRLSVDEAVERVPALRRDRIVAACYEEQALEIDVDRLVQGYVRKLKLTGGEIRTDARVKSLEQHGVDWIVRTQNVDINAKLVVNAAGAWADDIAKRAGLPPIGVQPMRRSAVIMPVDARQFSYRDWPLIASAAEDWYAKPEATGLMISPADEDPIDAQDAWPDDMVIAEGLHRFGEMMDIPITRPTHSWAGLRSFVSDRTPVCGLDPLAKGFFWLAGQGGYGVQTAPALADVTCAVCTGSAHDLPRDLLASLSPDRFR</sequence>